<organism evidence="2 3">
    <name type="scientific">Lachnellula arida</name>
    <dbReference type="NCBI Taxonomy" id="1316785"/>
    <lineage>
        <taxon>Eukaryota</taxon>
        <taxon>Fungi</taxon>
        <taxon>Dikarya</taxon>
        <taxon>Ascomycota</taxon>
        <taxon>Pezizomycotina</taxon>
        <taxon>Leotiomycetes</taxon>
        <taxon>Helotiales</taxon>
        <taxon>Lachnaceae</taxon>
        <taxon>Lachnellula</taxon>
    </lineage>
</organism>
<dbReference type="InterPro" id="IPR008922">
    <property type="entry name" value="Di-copper_centre_dom_sf"/>
</dbReference>
<evidence type="ECO:0000313" key="2">
    <source>
        <dbReference type="EMBL" id="TVY16268.1"/>
    </source>
</evidence>
<accession>A0A8T9B8M5</accession>
<feature type="region of interest" description="Disordered" evidence="1">
    <location>
        <begin position="1"/>
        <end position="23"/>
    </location>
</feature>
<gene>
    <name evidence="2" type="primary">ustQ_2</name>
    <name evidence="2" type="ORF">LARI1_G008017</name>
</gene>
<protein>
    <submittedName>
        <fullName evidence="2">Tyrosinase ustQ</fullName>
    </submittedName>
</protein>
<sequence>MAKSPVWDTETGFGGNGNENAGRSVGKGHCVTDGPFANLTVQYFSVKREPHCLSRGFLHGEILDHRFGDRVRPQLIESLLEEPDYDAFNSRLEAGPHDAVPRGVNGDFSRATAPNALDRMWWKWQQRDPRQRSLAYGGNLTKYSLDDVFHFGGFALDRKVSELMSTESELLCYTY</sequence>
<keyword evidence="3" id="KW-1185">Reference proteome</keyword>
<name>A0A8T9B8M5_9HELO</name>
<dbReference type="Proteomes" id="UP000469559">
    <property type="component" value="Unassembled WGS sequence"/>
</dbReference>
<dbReference type="Gene3D" id="1.10.1280.10">
    <property type="entry name" value="Di-copper center containing domain from catechol oxidase"/>
    <property type="match status" value="1"/>
</dbReference>
<evidence type="ECO:0000313" key="3">
    <source>
        <dbReference type="Proteomes" id="UP000469559"/>
    </source>
</evidence>
<proteinExistence type="predicted"/>
<dbReference type="EMBL" id="QGMF01000389">
    <property type="protein sequence ID" value="TVY16268.1"/>
    <property type="molecule type" value="Genomic_DNA"/>
</dbReference>
<reference evidence="2 3" key="1">
    <citation type="submission" date="2018-05" db="EMBL/GenBank/DDBJ databases">
        <title>Whole genome sequencing for identification of molecular markers to develop diagnostic detection tools for the regulated plant pathogen Lachnellula willkommii.</title>
        <authorList>
            <person name="Giroux E."/>
            <person name="Bilodeau G."/>
        </authorList>
    </citation>
    <scope>NUCLEOTIDE SEQUENCE [LARGE SCALE GENOMIC DNA]</scope>
    <source>
        <strain evidence="2 3">CBS 203.66</strain>
    </source>
</reference>
<evidence type="ECO:0000256" key="1">
    <source>
        <dbReference type="SAM" id="MobiDB-lite"/>
    </source>
</evidence>
<dbReference type="AlphaFoldDB" id="A0A8T9B8M5"/>
<dbReference type="SUPFAM" id="SSF48056">
    <property type="entry name" value="Di-copper centre-containing domain"/>
    <property type="match status" value="1"/>
</dbReference>
<dbReference type="OrthoDB" id="6132182at2759"/>
<comment type="caution">
    <text evidence="2">The sequence shown here is derived from an EMBL/GenBank/DDBJ whole genome shotgun (WGS) entry which is preliminary data.</text>
</comment>